<keyword evidence="3" id="KW-1185">Reference proteome</keyword>
<keyword evidence="1" id="KW-1133">Transmembrane helix</keyword>
<dbReference type="Proteomes" id="UP000193642">
    <property type="component" value="Unassembled WGS sequence"/>
</dbReference>
<proteinExistence type="predicted"/>
<sequence>MKNIAMIYIEKKHPDNPATAVQVLFIIIITEIFVRTAIIRNNLTMKNELRQEH</sequence>
<evidence type="ECO:0000256" key="1">
    <source>
        <dbReference type="SAM" id="Phobius"/>
    </source>
</evidence>
<reference evidence="2 3" key="1">
    <citation type="submission" date="2016-07" db="EMBL/GenBank/DDBJ databases">
        <title>Pervasive Adenine N6-methylation of Active Genes in Fungi.</title>
        <authorList>
            <consortium name="DOE Joint Genome Institute"/>
            <person name="Mondo S.J."/>
            <person name="Dannebaum R.O."/>
            <person name="Kuo R.C."/>
            <person name="Labutti K."/>
            <person name="Haridas S."/>
            <person name="Kuo A."/>
            <person name="Salamov A."/>
            <person name="Ahrendt S.R."/>
            <person name="Lipzen A."/>
            <person name="Sullivan W."/>
            <person name="Andreopoulos W.B."/>
            <person name="Clum A."/>
            <person name="Lindquist E."/>
            <person name="Daum C."/>
            <person name="Ramamoorthy G.K."/>
            <person name="Gryganskyi A."/>
            <person name="Culley D."/>
            <person name="Magnuson J.K."/>
            <person name="James T.Y."/>
            <person name="O'Malley M.A."/>
            <person name="Stajich J.E."/>
            <person name="Spatafora J.W."/>
            <person name="Visel A."/>
            <person name="Grigoriev I.V."/>
        </authorList>
    </citation>
    <scope>NUCLEOTIDE SEQUENCE [LARGE SCALE GENOMIC DNA]</scope>
    <source>
        <strain evidence="2 3">JEL800</strain>
    </source>
</reference>
<gene>
    <name evidence="2" type="ORF">BCR33DRAFT_715131</name>
</gene>
<evidence type="ECO:0000313" key="2">
    <source>
        <dbReference type="EMBL" id="ORY47414.1"/>
    </source>
</evidence>
<keyword evidence="1" id="KW-0812">Transmembrane</keyword>
<organism evidence="2 3">
    <name type="scientific">Rhizoclosmatium globosum</name>
    <dbReference type="NCBI Taxonomy" id="329046"/>
    <lineage>
        <taxon>Eukaryota</taxon>
        <taxon>Fungi</taxon>
        <taxon>Fungi incertae sedis</taxon>
        <taxon>Chytridiomycota</taxon>
        <taxon>Chytridiomycota incertae sedis</taxon>
        <taxon>Chytridiomycetes</taxon>
        <taxon>Chytridiales</taxon>
        <taxon>Chytriomycetaceae</taxon>
        <taxon>Rhizoclosmatium</taxon>
    </lineage>
</organism>
<dbReference type="EMBL" id="MCGO01000014">
    <property type="protein sequence ID" value="ORY47414.1"/>
    <property type="molecule type" value="Genomic_DNA"/>
</dbReference>
<name>A0A1Y2CKN2_9FUNG</name>
<comment type="caution">
    <text evidence="2">The sequence shown here is derived from an EMBL/GenBank/DDBJ whole genome shotgun (WGS) entry which is preliminary data.</text>
</comment>
<keyword evidence="1" id="KW-0472">Membrane</keyword>
<evidence type="ECO:0000313" key="3">
    <source>
        <dbReference type="Proteomes" id="UP000193642"/>
    </source>
</evidence>
<dbReference type="AlphaFoldDB" id="A0A1Y2CKN2"/>
<feature type="transmembrane region" description="Helical" evidence="1">
    <location>
        <begin position="20"/>
        <end position="38"/>
    </location>
</feature>
<accession>A0A1Y2CKN2</accession>
<protein>
    <submittedName>
        <fullName evidence="2">Uncharacterized protein</fullName>
    </submittedName>
</protein>